<feature type="region of interest" description="Disordered" evidence="2">
    <location>
        <begin position="1350"/>
        <end position="1370"/>
    </location>
</feature>
<evidence type="ECO:0000259" key="3">
    <source>
        <dbReference type="Pfam" id="PF15949"/>
    </source>
</evidence>
<feature type="coiled-coil region" evidence="1">
    <location>
        <begin position="466"/>
        <end position="493"/>
    </location>
</feature>
<organism evidence="4 5">
    <name type="scientific">Glossina brevipalpis</name>
    <dbReference type="NCBI Taxonomy" id="37001"/>
    <lineage>
        <taxon>Eukaryota</taxon>
        <taxon>Metazoa</taxon>
        <taxon>Ecdysozoa</taxon>
        <taxon>Arthropoda</taxon>
        <taxon>Hexapoda</taxon>
        <taxon>Insecta</taxon>
        <taxon>Pterygota</taxon>
        <taxon>Neoptera</taxon>
        <taxon>Endopterygota</taxon>
        <taxon>Diptera</taxon>
        <taxon>Brachycera</taxon>
        <taxon>Muscomorpha</taxon>
        <taxon>Hippoboscoidea</taxon>
        <taxon>Glossinidae</taxon>
        <taxon>Glossina</taxon>
    </lineage>
</organism>
<feature type="region of interest" description="Disordered" evidence="2">
    <location>
        <begin position="845"/>
        <end position="868"/>
    </location>
</feature>
<feature type="compositionally biased region" description="Basic and acidic residues" evidence="2">
    <location>
        <begin position="1354"/>
        <end position="1367"/>
    </location>
</feature>
<feature type="compositionally biased region" description="Low complexity" evidence="2">
    <location>
        <begin position="1042"/>
        <end position="1052"/>
    </location>
</feature>
<feature type="compositionally biased region" description="Polar residues" evidence="2">
    <location>
        <begin position="989"/>
        <end position="998"/>
    </location>
</feature>
<feature type="compositionally biased region" description="Polar residues" evidence="2">
    <location>
        <begin position="1403"/>
        <end position="1417"/>
    </location>
</feature>
<feature type="region of interest" description="Disordered" evidence="2">
    <location>
        <begin position="984"/>
        <end position="1081"/>
    </location>
</feature>
<feature type="compositionally biased region" description="Polar residues" evidence="2">
    <location>
        <begin position="273"/>
        <end position="286"/>
    </location>
</feature>
<feature type="compositionally biased region" description="Low complexity" evidence="2">
    <location>
        <begin position="72"/>
        <end position="91"/>
    </location>
</feature>
<evidence type="ECO:0000313" key="5">
    <source>
        <dbReference type="Proteomes" id="UP000091820"/>
    </source>
</evidence>
<dbReference type="STRING" id="37001.A0A1A9X1W2"/>
<feature type="domain" description="DUF4757" evidence="3">
    <location>
        <begin position="11"/>
        <end position="207"/>
    </location>
</feature>
<dbReference type="InterPro" id="IPR031865">
    <property type="entry name" value="DUF4757"/>
</dbReference>
<feature type="region of interest" description="Disordered" evidence="2">
    <location>
        <begin position="1383"/>
        <end position="1420"/>
    </location>
</feature>
<evidence type="ECO:0000313" key="4">
    <source>
        <dbReference type="EnsemblMetazoa" id="GBRI041194-PA"/>
    </source>
</evidence>
<feature type="region of interest" description="Disordered" evidence="2">
    <location>
        <begin position="35"/>
        <end position="56"/>
    </location>
</feature>
<name>A0A1A9X1W2_9MUSC</name>
<keyword evidence="1" id="KW-0175">Coiled coil</keyword>
<feature type="region of interest" description="Disordered" evidence="2">
    <location>
        <begin position="231"/>
        <end position="254"/>
    </location>
</feature>
<protein>
    <submittedName>
        <fullName evidence="4">DUF4757 domain-containing protein</fullName>
    </submittedName>
</protein>
<dbReference type="EnsemblMetazoa" id="GBRI041194-RA">
    <property type="protein sequence ID" value="GBRI041194-PA"/>
    <property type="gene ID" value="GBRI041194"/>
</dbReference>
<feature type="region of interest" description="Disordered" evidence="2">
    <location>
        <begin position="71"/>
        <end position="96"/>
    </location>
</feature>
<feature type="region of interest" description="Disordered" evidence="2">
    <location>
        <begin position="341"/>
        <end position="377"/>
    </location>
</feature>
<reference evidence="5" key="1">
    <citation type="submission" date="2014-03" db="EMBL/GenBank/DDBJ databases">
        <authorList>
            <person name="Aksoy S."/>
            <person name="Warren W."/>
            <person name="Wilson R.K."/>
        </authorList>
    </citation>
    <scope>NUCLEOTIDE SEQUENCE [LARGE SCALE GENOMIC DNA]</scope>
    <source>
        <strain evidence="5">IAEA</strain>
    </source>
</reference>
<reference evidence="4" key="2">
    <citation type="submission" date="2020-05" db="UniProtKB">
        <authorList>
            <consortium name="EnsemblMetazoa"/>
        </authorList>
    </citation>
    <scope>IDENTIFICATION</scope>
    <source>
        <strain evidence="4">IAEA</strain>
    </source>
</reference>
<feature type="compositionally biased region" description="Polar residues" evidence="2">
    <location>
        <begin position="1312"/>
        <end position="1330"/>
    </location>
</feature>
<sequence length="1553" mass="171124">MPTECKRSITSPTSTTNVKDNFVIIPRLQEQQQQYLSRQELTQSSIEEHEQQQLQPHHNSNLNLIMENDNMSTSQTSTTSSNGSCNGSKKTTITSPDPTAYVAKARVTRPTPPPPPYNPMQFVQIKPCNLYQTAQEQLKKAEEVKKIQEIRKEEPEDWQNNLDNWKSSRRKRVEHIIDRVVEVKKLELEEHDRTRRKSKTFSEMIEERGERAGRGLNKLASLAVYNEDESNDLSDLGIGTSSASGKSSLSEDYDNNSVISDNIVEFEKAIVSTNQKSAKSNTTREYVSSPGYETSSSAAPTSSPDPCEYTYEGAIQDYKQRVSRAASGLSALALNKVAVNNTSSNGNSKESTPDRFANSSQNGNGSFKEPYPPRRGSKIEDRLIGFEVQSPSEECMEQKKVDVPKIDISKRKEIFENQQHLPKSQGVLSNAESATPATGAQRVTLRDRFKIQDNQCELLESNKKDNRRLSGEITSIKERLQNLEQQKQNLVNSGTALTKSSIVDIPVPPLKERLSSLQSAVTKEEIRKPPVVLVDARQLEIMKNEDEKAKQALREVTRNDINNEQAKVMDDIEIGRDDSGVHTADDTELDDRGLQAEQLQKQQEHQLHAAIEALALEEQQLATAANVVNQIEAEFEELSLGSVALAPLPPVVSSSTMPTATATPITNETMEYSVSSTNNDSFMSYRSSNDNSCSLKSSSLVMGNKNRVEGFSSTSALNSPASKLPRKLTNEMIHARNLLKIFKETFQNDEIELDEALKEELEKDDSGIGKIVKSQVYESSLSAPELPPCIAKPPIDSNVGSNSKVTAKELYCLSPTSQRKCTDSPFSINGRVEIFNSKSLQTTANKINPLSSTPPSPTPSTTAKKSHLPYIAKASNNSSTTSNIEFPKQQQQSTQSVTALQTVTEAMTSVKQQQQESIDTKPMPAMRPIVVNEPQSECHMRTSEAIKQQPEVILCAPPVTIVNPEELPKPNTVKNLSSCFQQQYQQKQNNSTVQSKSISPPKPLPRSSQIPQAPVAAKRNLMPLNKTEAINMEEEKKLPLISTSSTSSTGSSDCTVIEAQQNASLRSSTTSSNSSDSTVKEAHKVQTQVQIHREESGGNKTNESGSLKSLNDVLTAEIPALIACSPNESSLYKLANTAHNSPTNSIVQTPTSPTSVALNSALCSTLLTSLAITPTVAKVQRQETIDEKTCTKLDVATQPLPPTGYIEVECTDVKHSSGTSAISDIQHQPSVKQDFYQKADKHNLHNSQQASSISVSPTETRKCEKFSSIGSMPMKPLSKPNSPIIAARAAHSRALIETCEKIIAEEKLASSQLKSNLPSCPSPYNTPVSQRKSKIPLPLTACCKPSESITEADLEPKTSHQNPHKDNDDDDNIVIARMHVVETQIKVTTTTPPTSPKSKTKSLSNSPQPHLQTQNSPKKTRNIFDFLKRNFGVGSQNTNEDNTPALPSTSGLLEQESNVSVSTNDDIVKYDEIHKIENAKFYLPTDDIAPPPLPNSPAPVNIEITKRFITDEIFEDGKTEMDLTMEINELLDDELNKLNEEIKELEKVENADN</sequence>
<feature type="compositionally biased region" description="Polar residues" evidence="2">
    <location>
        <begin position="341"/>
        <end position="350"/>
    </location>
</feature>
<evidence type="ECO:0000256" key="1">
    <source>
        <dbReference type="SAM" id="Coils"/>
    </source>
</evidence>
<dbReference type="Proteomes" id="UP000091820">
    <property type="component" value="Unassembled WGS sequence"/>
</dbReference>
<proteinExistence type="predicted"/>
<evidence type="ECO:0000256" key="2">
    <source>
        <dbReference type="SAM" id="MobiDB-lite"/>
    </source>
</evidence>
<dbReference type="VEuPathDB" id="VectorBase:GBRI041194"/>
<feature type="compositionally biased region" description="Low complexity" evidence="2">
    <location>
        <begin position="294"/>
        <end position="304"/>
    </location>
</feature>
<feature type="region of interest" description="Disordered" evidence="2">
    <location>
        <begin position="1312"/>
        <end position="1332"/>
    </location>
</feature>
<feature type="coiled-coil region" evidence="1">
    <location>
        <begin position="1521"/>
        <end position="1551"/>
    </location>
</feature>
<feature type="region of interest" description="Disordered" evidence="2">
    <location>
        <begin position="273"/>
        <end position="306"/>
    </location>
</feature>
<feature type="compositionally biased region" description="Low complexity" evidence="2">
    <location>
        <begin position="241"/>
        <end position="250"/>
    </location>
</feature>
<keyword evidence="5" id="KW-1185">Reference proteome</keyword>
<dbReference type="Pfam" id="PF15949">
    <property type="entry name" value="DUF4757"/>
    <property type="match status" value="1"/>
</dbReference>
<feature type="compositionally biased region" description="Low complexity" evidence="2">
    <location>
        <begin position="1064"/>
        <end position="1077"/>
    </location>
</feature>
<accession>A0A1A9X1W2</accession>